<dbReference type="SUPFAM" id="SSF50978">
    <property type="entry name" value="WD40 repeat-like"/>
    <property type="match status" value="1"/>
</dbReference>
<evidence type="ECO:0000256" key="3">
    <source>
        <dbReference type="PROSITE-ProRule" id="PRU00221"/>
    </source>
</evidence>
<dbReference type="PANTHER" id="PTHR19869:SF1">
    <property type="entry name" value="WD REPEAT-CONTAINING PROTEIN 31"/>
    <property type="match status" value="1"/>
</dbReference>
<keyword evidence="1 3" id="KW-0853">WD repeat</keyword>
<dbReference type="InterPro" id="IPR019775">
    <property type="entry name" value="WD40_repeat_CS"/>
</dbReference>
<reference evidence="5 6" key="1">
    <citation type="submission" date="2023-08" db="EMBL/GenBank/DDBJ databases">
        <title>A Necator americanus chromosomal reference genome.</title>
        <authorList>
            <person name="Ilik V."/>
            <person name="Petrzelkova K.J."/>
            <person name="Pardy F."/>
            <person name="Fuh T."/>
            <person name="Niatou-Singa F.S."/>
            <person name="Gouil Q."/>
            <person name="Baker L."/>
            <person name="Ritchie M.E."/>
            <person name="Jex A.R."/>
            <person name="Gazzola D."/>
            <person name="Li H."/>
            <person name="Toshio Fujiwara R."/>
            <person name="Zhan B."/>
            <person name="Aroian R.V."/>
            <person name="Pafco B."/>
            <person name="Schwarz E.M."/>
        </authorList>
    </citation>
    <scope>NUCLEOTIDE SEQUENCE [LARGE SCALE GENOMIC DNA]</scope>
    <source>
        <strain evidence="5 6">Aroian</strain>
        <tissue evidence="5">Whole animal</tissue>
    </source>
</reference>
<dbReference type="PROSITE" id="PS50294">
    <property type="entry name" value="WD_REPEATS_REGION"/>
    <property type="match status" value="2"/>
</dbReference>
<dbReference type="PROSITE" id="PS00678">
    <property type="entry name" value="WD_REPEATS_1"/>
    <property type="match status" value="1"/>
</dbReference>
<dbReference type="CDD" id="cd00200">
    <property type="entry name" value="WD40"/>
    <property type="match status" value="1"/>
</dbReference>
<evidence type="ECO:0008006" key="7">
    <source>
        <dbReference type="Google" id="ProtNLM"/>
    </source>
</evidence>
<dbReference type="InterPro" id="IPR015943">
    <property type="entry name" value="WD40/YVTN_repeat-like_dom_sf"/>
</dbReference>
<dbReference type="InterPro" id="IPR001680">
    <property type="entry name" value="WD40_rpt"/>
</dbReference>
<comment type="caution">
    <text evidence="5">The sequence shown here is derived from an EMBL/GenBank/DDBJ whole genome shotgun (WGS) entry which is preliminary data.</text>
</comment>
<evidence type="ECO:0000256" key="1">
    <source>
        <dbReference type="ARBA" id="ARBA00022574"/>
    </source>
</evidence>
<dbReference type="SMART" id="SM00320">
    <property type="entry name" value="WD40"/>
    <property type="match status" value="5"/>
</dbReference>
<protein>
    <recommendedName>
        <fullName evidence="7">WD domain, G-beta repeat protein</fullName>
    </recommendedName>
</protein>
<dbReference type="PRINTS" id="PR00320">
    <property type="entry name" value="GPROTEINBRPT"/>
</dbReference>
<dbReference type="InterPro" id="IPR020472">
    <property type="entry name" value="WD40_PAC1"/>
</dbReference>
<dbReference type="InterPro" id="IPR036322">
    <property type="entry name" value="WD40_repeat_dom_sf"/>
</dbReference>
<dbReference type="PANTHER" id="PTHR19869">
    <property type="entry name" value="SPERMATID WD-REPEAT PROTEIN"/>
    <property type="match status" value="1"/>
</dbReference>
<gene>
    <name evidence="5" type="primary">Necator_chrII.g6193</name>
    <name evidence="5" type="ORF">RB195_018400</name>
</gene>
<accession>A0ABR1CAR3</accession>
<evidence type="ECO:0000313" key="5">
    <source>
        <dbReference type="EMBL" id="KAK6735190.1"/>
    </source>
</evidence>
<sequence length="379" mass="42540">MGNTYTSISTHDPNDLLVGRDKEPMKRSATFSGSTLPAVRRAIHSDSITSLAVVRPGMVITGSRDKCCLNDQLFTSLMWTNRQYYLALLRSTLALNNVDTGECVTMWTGHEAEVTKLAYENTVGNHFVLSGSRDQSIKLWQFHSREAQKTFQGHTLGVTGLAMIKENCFISGSRDTTLKIWDVESTKRSVRSAQVNRNLVTHITFHLPCNVIAQSSEDKEVKLWDPRNLELVAQLPRKNHIQMHCEFIDEKLLVSTSNGFNGYGCEISIWDLRTRKLLRELRGHEGSVPCVANLTQQVTLKKLLMSVSMDRSVRIWNIEDGVCVWEETVVTDTDLLQCVSFNDGHVVVSGGKGLLAHIRVQGRAGKPYFQTLSVQKMIS</sequence>
<feature type="repeat" description="WD" evidence="3">
    <location>
        <begin position="107"/>
        <end position="150"/>
    </location>
</feature>
<proteinExistence type="predicted"/>
<evidence type="ECO:0000256" key="2">
    <source>
        <dbReference type="ARBA" id="ARBA00022737"/>
    </source>
</evidence>
<dbReference type="Proteomes" id="UP001303046">
    <property type="component" value="Unassembled WGS sequence"/>
</dbReference>
<evidence type="ECO:0000313" key="6">
    <source>
        <dbReference type="Proteomes" id="UP001303046"/>
    </source>
</evidence>
<keyword evidence="6" id="KW-1185">Reference proteome</keyword>
<organism evidence="5 6">
    <name type="scientific">Necator americanus</name>
    <name type="common">Human hookworm</name>
    <dbReference type="NCBI Taxonomy" id="51031"/>
    <lineage>
        <taxon>Eukaryota</taxon>
        <taxon>Metazoa</taxon>
        <taxon>Ecdysozoa</taxon>
        <taxon>Nematoda</taxon>
        <taxon>Chromadorea</taxon>
        <taxon>Rhabditida</taxon>
        <taxon>Rhabditina</taxon>
        <taxon>Rhabditomorpha</taxon>
        <taxon>Strongyloidea</taxon>
        <taxon>Ancylostomatidae</taxon>
        <taxon>Bunostominae</taxon>
        <taxon>Necator</taxon>
    </lineage>
</organism>
<dbReference type="Gene3D" id="2.130.10.10">
    <property type="entry name" value="YVTN repeat-like/Quinoprotein amine dehydrogenase"/>
    <property type="match status" value="2"/>
</dbReference>
<evidence type="ECO:0000256" key="4">
    <source>
        <dbReference type="SAM" id="MobiDB-lite"/>
    </source>
</evidence>
<feature type="repeat" description="WD" evidence="3">
    <location>
        <begin position="193"/>
        <end position="234"/>
    </location>
</feature>
<dbReference type="InterPro" id="IPR040066">
    <property type="entry name" value="WDR31"/>
</dbReference>
<dbReference type="EMBL" id="JAVFWL010000002">
    <property type="protein sequence ID" value="KAK6735190.1"/>
    <property type="molecule type" value="Genomic_DNA"/>
</dbReference>
<dbReference type="Pfam" id="PF00400">
    <property type="entry name" value="WD40"/>
    <property type="match status" value="3"/>
</dbReference>
<name>A0ABR1CAR3_NECAM</name>
<feature type="repeat" description="WD" evidence="3">
    <location>
        <begin position="281"/>
        <end position="326"/>
    </location>
</feature>
<keyword evidence="2" id="KW-0677">Repeat</keyword>
<feature type="region of interest" description="Disordered" evidence="4">
    <location>
        <begin position="1"/>
        <end position="20"/>
    </location>
</feature>
<feature type="repeat" description="WD" evidence="3">
    <location>
        <begin position="151"/>
        <end position="191"/>
    </location>
</feature>
<feature type="compositionally biased region" description="Polar residues" evidence="4">
    <location>
        <begin position="1"/>
        <end position="11"/>
    </location>
</feature>
<dbReference type="PROSITE" id="PS50082">
    <property type="entry name" value="WD_REPEATS_2"/>
    <property type="match status" value="4"/>
</dbReference>